<accession>A0ABU5TWY4</accession>
<organism evidence="1 2">
    <name type="scientific">Limnoraphis robusta CCNP1315</name>
    <dbReference type="NCBI Taxonomy" id="3110306"/>
    <lineage>
        <taxon>Bacteria</taxon>
        <taxon>Bacillati</taxon>
        <taxon>Cyanobacteriota</taxon>
        <taxon>Cyanophyceae</taxon>
        <taxon>Oscillatoriophycideae</taxon>
        <taxon>Oscillatoriales</taxon>
        <taxon>Sirenicapillariaceae</taxon>
        <taxon>Limnoraphis</taxon>
    </lineage>
</organism>
<protein>
    <submittedName>
        <fullName evidence="1">Uncharacterized protein</fullName>
    </submittedName>
</protein>
<evidence type="ECO:0000313" key="1">
    <source>
        <dbReference type="EMBL" id="MEA5519414.1"/>
    </source>
</evidence>
<name>A0ABU5TWY4_9CYAN</name>
<evidence type="ECO:0000313" key="2">
    <source>
        <dbReference type="Proteomes" id="UP001301728"/>
    </source>
</evidence>
<dbReference type="EMBL" id="JAYGHT010000030">
    <property type="protein sequence ID" value="MEA5519414.1"/>
    <property type="molecule type" value="Genomic_DNA"/>
</dbReference>
<dbReference type="Proteomes" id="UP001301728">
    <property type="component" value="Unassembled WGS sequence"/>
</dbReference>
<keyword evidence="2" id="KW-1185">Reference proteome</keyword>
<dbReference type="RefSeq" id="WP_323224590.1">
    <property type="nucleotide sequence ID" value="NZ_JAYGHT010000030.1"/>
</dbReference>
<gene>
    <name evidence="1" type="ORF">VB854_10690</name>
</gene>
<comment type="caution">
    <text evidence="1">The sequence shown here is derived from an EMBL/GenBank/DDBJ whole genome shotgun (WGS) entry which is preliminary data.</text>
</comment>
<proteinExistence type="predicted"/>
<reference evidence="1 2" key="1">
    <citation type="submission" date="2023-12" db="EMBL/GenBank/DDBJ databases">
        <title>Baltic Sea Cyanobacteria.</title>
        <authorList>
            <person name="Delbaje E."/>
            <person name="Fewer D.P."/>
            <person name="Shishido T.K."/>
        </authorList>
    </citation>
    <scope>NUCLEOTIDE SEQUENCE [LARGE SCALE GENOMIC DNA]</scope>
    <source>
        <strain evidence="1 2">CCNP 1315</strain>
    </source>
</reference>
<sequence length="49" mass="5828">MEPYRIKFKSSAAKEFRKSDRCFEIPPQTQCDRLRLRNLVSLRVSIVLT</sequence>